<dbReference type="SMART" id="SM00116">
    <property type="entry name" value="CBS"/>
    <property type="match status" value="2"/>
</dbReference>
<dbReference type="SUPFAM" id="SSF54631">
    <property type="entry name" value="CBS-domain pair"/>
    <property type="match status" value="1"/>
</dbReference>
<dbReference type="AlphaFoldDB" id="A0A8J4A274"/>
<evidence type="ECO:0000259" key="3">
    <source>
        <dbReference type="PROSITE" id="PS50914"/>
    </source>
</evidence>
<dbReference type="PROSITE" id="PS50914">
    <property type="entry name" value="BON"/>
    <property type="match status" value="1"/>
</dbReference>
<name>A0A8J4A274_9ACTN</name>
<dbReference type="Pfam" id="PF00571">
    <property type="entry name" value="CBS"/>
    <property type="match status" value="2"/>
</dbReference>
<dbReference type="PANTHER" id="PTHR43080">
    <property type="entry name" value="CBS DOMAIN-CONTAINING PROTEIN CBSX3, MITOCHONDRIAL"/>
    <property type="match status" value="1"/>
</dbReference>
<keyword evidence="5" id="KW-0808">Transferase</keyword>
<dbReference type="RefSeq" id="WP_203933632.1">
    <property type="nucleotide sequence ID" value="NZ_BOPH01000125.1"/>
</dbReference>
<dbReference type="PROSITE" id="PS51371">
    <property type="entry name" value="CBS"/>
    <property type="match status" value="2"/>
</dbReference>
<dbReference type="InterPro" id="IPR051257">
    <property type="entry name" value="Diverse_CBS-Domain"/>
</dbReference>
<dbReference type="InterPro" id="IPR007055">
    <property type="entry name" value="BON_dom"/>
</dbReference>
<protein>
    <submittedName>
        <fullName evidence="5">Histidine kinase</fullName>
    </submittedName>
</protein>
<evidence type="ECO:0000313" key="6">
    <source>
        <dbReference type="Proteomes" id="UP000635606"/>
    </source>
</evidence>
<sequence length="200" mass="21072">MQPRQVRDVMTRRVVTATVDTPVEQLARLLAVHRVSAVPVVDADRRVLGTVSEADLAHGATGTAGEVMSVRPPTVAADAPLSVAAMKLEHSTAGRLLVTGDDGRLLGVVSRAGVLRPLTRPDTAIRDAVERVLRRTLLIDPGRVRVDVHDGAVTLTGTVARRTTAGMAARLAGHVRGVTAVVDRIHFEVDDTAGPARTAA</sequence>
<dbReference type="PANTHER" id="PTHR43080:SF29">
    <property type="entry name" value="OS02G0818000 PROTEIN"/>
    <property type="match status" value="1"/>
</dbReference>
<dbReference type="EMBL" id="BOPH01000125">
    <property type="protein sequence ID" value="GIJ73816.1"/>
    <property type="molecule type" value="Genomic_DNA"/>
</dbReference>
<gene>
    <name evidence="5" type="ORF">Voc01_087330</name>
</gene>
<evidence type="ECO:0000256" key="1">
    <source>
        <dbReference type="ARBA" id="ARBA00023122"/>
    </source>
</evidence>
<dbReference type="GO" id="GO:0016301">
    <property type="term" value="F:kinase activity"/>
    <property type="evidence" value="ECO:0007669"/>
    <property type="project" value="UniProtKB-KW"/>
</dbReference>
<dbReference type="Pfam" id="PF04972">
    <property type="entry name" value="BON"/>
    <property type="match status" value="1"/>
</dbReference>
<comment type="caution">
    <text evidence="5">The sequence shown here is derived from an EMBL/GenBank/DDBJ whole genome shotgun (WGS) entry which is preliminary data.</text>
</comment>
<feature type="domain" description="BON" evidence="3">
    <location>
        <begin position="121"/>
        <end position="189"/>
    </location>
</feature>
<proteinExistence type="predicted"/>
<evidence type="ECO:0000256" key="2">
    <source>
        <dbReference type="PROSITE-ProRule" id="PRU00703"/>
    </source>
</evidence>
<dbReference type="Gene3D" id="3.10.580.10">
    <property type="entry name" value="CBS-domain"/>
    <property type="match status" value="2"/>
</dbReference>
<evidence type="ECO:0000313" key="5">
    <source>
        <dbReference type="EMBL" id="GIJ73816.1"/>
    </source>
</evidence>
<reference evidence="5" key="1">
    <citation type="submission" date="2021-01" db="EMBL/GenBank/DDBJ databases">
        <title>Whole genome shotgun sequence of Virgisporangium ochraceum NBRC 16418.</title>
        <authorList>
            <person name="Komaki H."/>
            <person name="Tamura T."/>
        </authorList>
    </citation>
    <scope>NUCLEOTIDE SEQUENCE</scope>
    <source>
        <strain evidence="5">NBRC 16418</strain>
    </source>
</reference>
<keyword evidence="1 2" id="KW-0129">CBS domain</keyword>
<dbReference type="InterPro" id="IPR000644">
    <property type="entry name" value="CBS_dom"/>
</dbReference>
<organism evidence="5 6">
    <name type="scientific">Virgisporangium ochraceum</name>
    <dbReference type="NCBI Taxonomy" id="65505"/>
    <lineage>
        <taxon>Bacteria</taxon>
        <taxon>Bacillati</taxon>
        <taxon>Actinomycetota</taxon>
        <taxon>Actinomycetes</taxon>
        <taxon>Micromonosporales</taxon>
        <taxon>Micromonosporaceae</taxon>
        <taxon>Virgisporangium</taxon>
    </lineage>
</organism>
<keyword evidence="6" id="KW-1185">Reference proteome</keyword>
<dbReference type="Gene3D" id="3.30.1340.30">
    <property type="match status" value="1"/>
</dbReference>
<accession>A0A8J4A274</accession>
<keyword evidence="5" id="KW-0418">Kinase</keyword>
<dbReference type="InterPro" id="IPR046342">
    <property type="entry name" value="CBS_dom_sf"/>
</dbReference>
<evidence type="ECO:0000259" key="4">
    <source>
        <dbReference type="PROSITE" id="PS51371"/>
    </source>
</evidence>
<dbReference type="Proteomes" id="UP000635606">
    <property type="component" value="Unassembled WGS sequence"/>
</dbReference>
<feature type="domain" description="CBS" evidence="4">
    <location>
        <begin position="68"/>
        <end position="125"/>
    </location>
</feature>
<feature type="domain" description="CBS" evidence="4">
    <location>
        <begin position="10"/>
        <end position="67"/>
    </location>
</feature>